<organism evidence="1 2">
    <name type="scientific">Penicillium nordicum</name>
    <dbReference type="NCBI Taxonomy" id="229535"/>
    <lineage>
        <taxon>Eukaryota</taxon>
        <taxon>Fungi</taxon>
        <taxon>Dikarya</taxon>
        <taxon>Ascomycota</taxon>
        <taxon>Pezizomycotina</taxon>
        <taxon>Eurotiomycetes</taxon>
        <taxon>Eurotiomycetidae</taxon>
        <taxon>Eurotiales</taxon>
        <taxon>Aspergillaceae</taxon>
        <taxon>Penicillium</taxon>
    </lineage>
</organism>
<protein>
    <submittedName>
        <fullName evidence="1">Uncharacterized protein</fullName>
    </submittedName>
</protein>
<keyword evidence="2" id="KW-1185">Reference proteome</keyword>
<dbReference type="Proteomes" id="UP000037696">
    <property type="component" value="Unassembled WGS sequence"/>
</dbReference>
<name>A0A0M9WJL4_9EURO</name>
<dbReference type="OrthoDB" id="10587039at2759"/>
<dbReference type="AlphaFoldDB" id="A0A0M9WJL4"/>
<evidence type="ECO:0000313" key="1">
    <source>
        <dbReference type="EMBL" id="KOS47333.1"/>
    </source>
</evidence>
<accession>A0A0M9WJL4</accession>
<evidence type="ECO:0000313" key="2">
    <source>
        <dbReference type="Proteomes" id="UP000037696"/>
    </source>
</evidence>
<comment type="caution">
    <text evidence="1">The sequence shown here is derived from an EMBL/GenBank/DDBJ whole genome shotgun (WGS) entry which is preliminary data.</text>
</comment>
<dbReference type="EMBL" id="LHQQ01000017">
    <property type="protein sequence ID" value="KOS47333.1"/>
    <property type="molecule type" value="Genomic_DNA"/>
</dbReference>
<sequence>MGSFRLMICTRYYGFYTNIETHRFLSPSTNKDVSSVQTDRYTLPTRLKLGMLSSNYVGRNMYSVGPPIATKPKCSATTLPNGSHENWCLIWWASSIWYDFQQLGNADVSP</sequence>
<gene>
    <name evidence="1" type="ORF">ACN38_g1711</name>
</gene>
<reference evidence="1 2" key="1">
    <citation type="submission" date="2015-08" db="EMBL/GenBank/DDBJ databases">
        <title>Genome sequencing of Penicillium nordicum.</title>
        <authorList>
            <person name="Nguyen H.D."/>
            <person name="Seifert K.A."/>
        </authorList>
    </citation>
    <scope>NUCLEOTIDE SEQUENCE [LARGE SCALE GENOMIC DNA]</scope>
    <source>
        <strain evidence="1 2">DAOMC 185683</strain>
    </source>
</reference>
<proteinExistence type="predicted"/>